<evidence type="ECO:0000256" key="2">
    <source>
        <dbReference type="PROSITE-ProRule" id="PRU00703"/>
    </source>
</evidence>
<dbReference type="InterPro" id="IPR014710">
    <property type="entry name" value="RmlC-like_jellyroll"/>
</dbReference>
<dbReference type="Pfam" id="PF00571">
    <property type="entry name" value="CBS"/>
    <property type="match status" value="2"/>
</dbReference>
<feature type="domain" description="CBS" evidence="4">
    <location>
        <begin position="187"/>
        <end position="244"/>
    </location>
</feature>
<sequence length="582" mass="63449">MVQEYEAGVRLADGETFASHLYWLMDGTVELQDADDHALLTLQAGEFFGLDQGGDLMACAAVALGACRVAQLDHATLNALRQEAPALAYFLPQGNRLPRNALASAGIETDPALNLMTTPVRALIKRAPITLPPQTSIREAAQVMSEKRVSSVLIVEQDHLFGLITDRDLRNRVIAAGMDTGRSIMDIATLAPMTIDVQNPAFDALLLMARHNIHHVPVLDGQRIAGMITATDLTEQHSTSAVYLAGDIYKQGSVEGLQQASTKIKRLQQSLASAQASAYSTGHIITAITDAITSRLLQLGEARFGPAPVDYVWVAAGSQARSEQTAKSDQDNCMVLDDSYDEAQHGAYFKALAQFVCDGLDACGYVYCPGEMMAMTDTWRQPRRRWAEYFARWTGQPDPKSLMLTCVFFDLRAVHGNNQLLDGLRREVLERTRGNSIFLALMVGNALTHQPPLGMFKGISSIRSGEHKGTIDLKHTGVVPIVDLARVYALAGGDDAVNTHDRLLGAAAGGSISEQSARDLRDALEFLAFTRIQHQARQIAAGLAPDNYLNPDDISNFERSQLKDAFTVVQSLQSVLGQRYKM</sequence>
<evidence type="ECO:0000259" key="4">
    <source>
        <dbReference type="PROSITE" id="PS51371"/>
    </source>
</evidence>
<keyword evidence="2" id="KW-0129">CBS domain</keyword>
<dbReference type="InterPro" id="IPR018490">
    <property type="entry name" value="cNMP-bd_dom_sf"/>
</dbReference>
<dbReference type="PANTHER" id="PTHR48108">
    <property type="entry name" value="CBS DOMAIN-CONTAINING PROTEIN CBSX2, CHLOROPLASTIC"/>
    <property type="match status" value="1"/>
</dbReference>
<keyword evidence="1" id="KW-0677">Repeat</keyword>
<protein>
    <submittedName>
        <fullName evidence="5">CBS domain-containing protein</fullName>
    </submittedName>
</protein>
<dbReference type="CDD" id="cd04587">
    <property type="entry name" value="CBS_pair_CAP-ED_NT_Pol-beta-like_DUF294_assoc"/>
    <property type="match status" value="1"/>
</dbReference>
<gene>
    <name evidence="5" type="ORF">F3K02_26910</name>
</gene>
<dbReference type="PANTHER" id="PTHR48108:SF31">
    <property type="entry name" value="CBS DOMAIN AND CYCLIC NUCLEOTIDE-REGULATED NUCLEOTIDYLTRANSFERASE"/>
    <property type="match status" value="1"/>
</dbReference>
<feature type="domain" description="Cyclic nucleotide-binding" evidence="3">
    <location>
        <begin position="1"/>
        <end position="49"/>
    </location>
</feature>
<organism evidence="5 6">
    <name type="scientific">Hydrogenophaga aromaticivorans</name>
    <dbReference type="NCBI Taxonomy" id="2610898"/>
    <lineage>
        <taxon>Bacteria</taxon>
        <taxon>Pseudomonadati</taxon>
        <taxon>Pseudomonadota</taxon>
        <taxon>Betaproteobacteria</taxon>
        <taxon>Burkholderiales</taxon>
        <taxon>Comamonadaceae</taxon>
        <taxon>Hydrogenophaga</taxon>
    </lineage>
</organism>
<dbReference type="InterPro" id="IPR000595">
    <property type="entry name" value="cNMP-bd_dom"/>
</dbReference>
<dbReference type="InterPro" id="IPR046342">
    <property type="entry name" value="CBS_dom_sf"/>
</dbReference>
<dbReference type="InterPro" id="IPR051462">
    <property type="entry name" value="CBS_domain-containing"/>
</dbReference>
<accession>A0A7Y8H393</accession>
<dbReference type="GO" id="GO:0008773">
    <property type="term" value="F:[protein-PII] uridylyltransferase activity"/>
    <property type="evidence" value="ECO:0007669"/>
    <property type="project" value="InterPro"/>
</dbReference>
<feature type="domain" description="CBS" evidence="4">
    <location>
        <begin position="124"/>
        <end position="180"/>
    </location>
</feature>
<dbReference type="CDD" id="cd05401">
    <property type="entry name" value="NT_GlnE_GlnD_like"/>
    <property type="match status" value="1"/>
</dbReference>
<dbReference type="Proteomes" id="UP000545507">
    <property type="component" value="Unassembled WGS sequence"/>
</dbReference>
<evidence type="ECO:0000313" key="5">
    <source>
        <dbReference type="EMBL" id="NWF48857.1"/>
    </source>
</evidence>
<reference evidence="5 6" key="1">
    <citation type="submission" date="2019-09" db="EMBL/GenBank/DDBJ databases">
        <title>Hydrogenophaga aromatica sp. nov., isolated from a para-xylene-degrading enrichment culture.</title>
        <authorList>
            <person name="Tancsics A."/>
            <person name="Banerjee S."/>
        </authorList>
    </citation>
    <scope>NUCLEOTIDE SEQUENCE [LARGE SCALE GENOMIC DNA]</scope>
    <source>
        <strain evidence="5 6">D2P1</strain>
    </source>
</reference>
<dbReference type="Pfam" id="PF10335">
    <property type="entry name" value="DUF294_C"/>
    <property type="match status" value="1"/>
</dbReference>
<keyword evidence="6" id="KW-1185">Reference proteome</keyword>
<evidence type="ECO:0000313" key="6">
    <source>
        <dbReference type="Proteomes" id="UP000545507"/>
    </source>
</evidence>
<dbReference type="Gene3D" id="3.10.580.10">
    <property type="entry name" value="CBS-domain"/>
    <property type="match status" value="1"/>
</dbReference>
<comment type="caution">
    <text evidence="5">The sequence shown here is derived from an EMBL/GenBank/DDBJ whole genome shotgun (WGS) entry which is preliminary data.</text>
</comment>
<proteinExistence type="predicted"/>
<name>A0A7Y8H393_9BURK</name>
<dbReference type="Pfam" id="PF03445">
    <property type="entry name" value="DUF294"/>
    <property type="match status" value="1"/>
</dbReference>
<dbReference type="SMART" id="SM00116">
    <property type="entry name" value="CBS"/>
    <property type="match status" value="2"/>
</dbReference>
<evidence type="ECO:0000256" key="1">
    <source>
        <dbReference type="ARBA" id="ARBA00022737"/>
    </source>
</evidence>
<dbReference type="Pfam" id="PF00027">
    <property type="entry name" value="cNMP_binding"/>
    <property type="match status" value="1"/>
</dbReference>
<dbReference type="EMBL" id="VYGV01000028">
    <property type="protein sequence ID" value="NWF48857.1"/>
    <property type="molecule type" value="Genomic_DNA"/>
</dbReference>
<dbReference type="PROSITE" id="PS51371">
    <property type="entry name" value="CBS"/>
    <property type="match status" value="2"/>
</dbReference>
<dbReference type="InterPro" id="IPR018821">
    <property type="entry name" value="DUF294_put_nucleoTrafse_sb-bd"/>
</dbReference>
<dbReference type="InterPro" id="IPR000644">
    <property type="entry name" value="CBS_dom"/>
</dbReference>
<dbReference type="SUPFAM" id="SSF51206">
    <property type="entry name" value="cAMP-binding domain-like"/>
    <property type="match status" value="1"/>
</dbReference>
<dbReference type="Gene3D" id="2.60.120.10">
    <property type="entry name" value="Jelly Rolls"/>
    <property type="match status" value="1"/>
</dbReference>
<evidence type="ECO:0000259" key="3">
    <source>
        <dbReference type="PROSITE" id="PS50042"/>
    </source>
</evidence>
<dbReference type="InterPro" id="IPR005105">
    <property type="entry name" value="GlnD_Uridyltrans_N"/>
</dbReference>
<dbReference type="PROSITE" id="PS50042">
    <property type="entry name" value="CNMP_BINDING_3"/>
    <property type="match status" value="1"/>
</dbReference>
<dbReference type="AlphaFoldDB" id="A0A7Y8H393"/>
<dbReference type="CDD" id="cd00038">
    <property type="entry name" value="CAP_ED"/>
    <property type="match status" value="1"/>
</dbReference>
<dbReference type="SUPFAM" id="SSF54631">
    <property type="entry name" value="CBS-domain pair"/>
    <property type="match status" value="1"/>
</dbReference>